<reference evidence="4" key="1">
    <citation type="journal article" date="2019" name="Int. J. Syst. Evol. Microbiol.">
        <title>The Global Catalogue of Microorganisms (GCM) 10K type strain sequencing project: providing services to taxonomists for standard genome sequencing and annotation.</title>
        <authorList>
            <consortium name="The Broad Institute Genomics Platform"/>
            <consortium name="The Broad Institute Genome Sequencing Center for Infectious Disease"/>
            <person name="Wu L."/>
            <person name="Ma J."/>
        </authorList>
    </citation>
    <scope>NUCLEOTIDE SEQUENCE [LARGE SCALE GENOMIC DNA]</scope>
    <source>
        <strain evidence="4">JCM 8542</strain>
    </source>
</reference>
<comment type="caution">
    <text evidence="3">The sequence shown here is derived from an EMBL/GenBank/DDBJ whole genome shotgun (WGS) entry which is preliminary data.</text>
</comment>
<name>A0ABP3CSE3_9FIRM</name>
<keyword evidence="2" id="KW-0732">Signal</keyword>
<dbReference type="RefSeq" id="WP_304987334.1">
    <property type="nucleotide sequence ID" value="NZ_BAAACR010000012.1"/>
</dbReference>
<keyword evidence="1" id="KW-1133">Transmembrane helix</keyword>
<evidence type="ECO:0000256" key="1">
    <source>
        <dbReference type="SAM" id="Phobius"/>
    </source>
</evidence>
<keyword evidence="1" id="KW-0812">Transmembrane</keyword>
<feature type="chain" id="PRO_5046059888" evidence="2">
    <location>
        <begin position="27"/>
        <end position="104"/>
    </location>
</feature>
<dbReference type="Proteomes" id="UP001500399">
    <property type="component" value="Unassembled WGS sequence"/>
</dbReference>
<evidence type="ECO:0000313" key="3">
    <source>
        <dbReference type="EMBL" id="GAA0214304.1"/>
    </source>
</evidence>
<sequence>MFTEKKKSLSALLTLLLLCSTSVALAAPQQSGSDDSGLVTIGIALVCAIVFGGVVYSILCSCASNVASATEADAYLDRDSFELTYSDDSFLYTTVSRRTKEKKK</sequence>
<keyword evidence="4" id="KW-1185">Reference proteome</keyword>
<feature type="signal peptide" evidence="2">
    <location>
        <begin position="1"/>
        <end position="26"/>
    </location>
</feature>
<keyword evidence="1" id="KW-0472">Membrane</keyword>
<proteinExistence type="predicted"/>
<accession>A0ABP3CSE3</accession>
<feature type="transmembrane region" description="Helical" evidence="1">
    <location>
        <begin position="36"/>
        <end position="59"/>
    </location>
</feature>
<protein>
    <submittedName>
        <fullName evidence="3">Uncharacterized protein</fullName>
    </submittedName>
</protein>
<evidence type="ECO:0000256" key="2">
    <source>
        <dbReference type="SAM" id="SignalP"/>
    </source>
</evidence>
<organism evidence="3 4">
    <name type="scientific">Selenomonas dianae</name>
    <dbReference type="NCBI Taxonomy" id="135079"/>
    <lineage>
        <taxon>Bacteria</taxon>
        <taxon>Bacillati</taxon>
        <taxon>Bacillota</taxon>
        <taxon>Negativicutes</taxon>
        <taxon>Selenomonadales</taxon>
        <taxon>Selenomonadaceae</taxon>
        <taxon>Selenomonas</taxon>
    </lineage>
</organism>
<dbReference type="EMBL" id="BAAACR010000012">
    <property type="protein sequence ID" value="GAA0214304.1"/>
    <property type="molecule type" value="Genomic_DNA"/>
</dbReference>
<gene>
    <name evidence="3" type="ORF">GCM10008919_16940</name>
</gene>
<evidence type="ECO:0000313" key="4">
    <source>
        <dbReference type="Proteomes" id="UP001500399"/>
    </source>
</evidence>